<dbReference type="AlphaFoldDB" id="A0A0B2URP8"/>
<keyword evidence="5" id="KW-0325">Glycoprotein</keyword>
<dbReference type="SUPFAM" id="SSF57625">
    <property type="entry name" value="Invertebrate chitin-binding proteins"/>
    <property type="match status" value="1"/>
</dbReference>
<evidence type="ECO:0000256" key="1">
    <source>
        <dbReference type="ARBA" id="ARBA00022669"/>
    </source>
</evidence>
<dbReference type="EMBL" id="JPKZ01020590">
    <property type="protein sequence ID" value="KHN71787.1"/>
    <property type="molecule type" value="Genomic_DNA"/>
</dbReference>
<dbReference type="OMA" id="NIARECV"/>
<dbReference type="PANTHER" id="PTHR23301:SF0">
    <property type="entry name" value="CHITIN-BINDING TYPE-2 DOMAIN-CONTAINING PROTEIN-RELATED"/>
    <property type="match status" value="1"/>
</dbReference>
<keyword evidence="1" id="KW-0147">Chitin-binding</keyword>
<dbReference type="Proteomes" id="UP000031036">
    <property type="component" value="Unassembled WGS sequence"/>
</dbReference>
<keyword evidence="3" id="KW-0677">Repeat</keyword>
<comment type="caution">
    <text evidence="7">The sequence shown here is derived from an EMBL/GenBank/DDBJ whole genome shotgun (WGS) entry which is preliminary data.</text>
</comment>
<feature type="non-terminal residue" evidence="7">
    <location>
        <position position="129"/>
    </location>
</feature>
<dbReference type="SMART" id="SM00494">
    <property type="entry name" value="ChtBD2"/>
    <property type="match status" value="1"/>
</dbReference>
<dbReference type="Pfam" id="PF01607">
    <property type="entry name" value="CBM_14"/>
    <property type="match status" value="1"/>
</dbReference>
<evidence type="ECO:0000256" key="4">
    <source>
        <dbReference type="ARBA" id="ARBA00023157"/>
    </source>
</evidence>
<keyword evidence="4" id="KW-1015">Disulfide bond</keyword>
<evidence type="ECO:0000256" key="3">
    <source>
        <dbReference type="ARBA" id="ARBA00022737"/>
    </source>
</evidence>
<dbReference type="PANTHER" id="PTHR23301">
    <property type="entry name" value="CHITIN BINDING PERITROPHIN-A"/>
    <property type="match status" value="1"/>
</dbReference>
<proteinExistence type="predicted"/>
<accession>A0A0B2URP8</accession>
<keyword evidence="8" id="KW-1185">Reference proteome</keyword>
<feature type="domain" description="Chitin-binding type-2" evidence="6">
    <location>
        <begin position="54"/>
        <end position="107"/>
    </location>
</feature>
<evidence type="ECO:0000259" key="6">
    <source>
        <dbReference type="PROSITE" id="PS50940"/>
    </source>
</evidence>
<dbReference type="GO" id="GO:0005576">
    <property type="term" value="C:extracellular region"/>
    <property type="evidence" value="ECO:0007669"/>
    <property type="project" value="InterPro"/>
</dbReference>
<evidence type="ECO:0000313" key="7">
    <source>
        <dbReference type="EMBL" id="KHN71787.1"/>
    </source>
</evidence>
<dbReference type="Gene3D" id="2.170.140.10">
    <property type="entry name" value="Chitin binding domain"/>
    <property type="match status" value="1"/>
</dbReference>
<evidence type="ECO:0000256" key="5">
    <source>
        <dbReference type="ARBA" id="ARBA00023180"/>
    </source>
</evidence>
<dbReference type="InterPro" id="IPR002557">
    <property type="entry name" value="Chitin-bd_dom"/>
</dbReference>
<dbReference type="InterPro" id="IPR051940">
    <property type="entry name" value="Chitin_bind-dev_reg"/>
</dbReference>
<protein>
    <recommendedName>
        <fullName evidence="6">Chitin-binding type-2 domain-containing protein</fullName>
    </recommendedName>
</protein>
<evidence type="ECO:0000313" key="8">
    <source>
        <dbReference type="Proteomes" id="UP000031036"/>
    </source>
</evidence>
<sequence length="129" mass="13918">KRRCPEATVFDNTQHICVWSEQCKQLAAVSTTVLSYTYESSTSTPFVIPVADANIDCGSLADGHYSTGCTMEYVSCVDGVKKARSCPAGLVFDNIARECVWPDDCAASIPSTYPAAQQQRIRGSTVIPS</sequence>
<dbReference type="PROSITE" id="PS50940">
    <property type="entry name" value="CHIT_BIND_II"/>
    <property type="match status" value="1"/>
</dbReference>
<dbReference type="OrthoDB" id="5914859at2759"/>
<dbReference type="InterPro" id="IPR036508">
    <property type="entry name" value="Chitin-bd_dom_sf"/>
</dbReference>
<reference evidence="7 8" key="1">
    <citation type="submission" date="2014-11" db="EMBL/GenBank/DDBJ databases">
        <title>Genetic blueprint of the zoonotic pathogen Toxocara canis.</title>
        <authorList>
            <person name="Zhu X.-Q."/>
            <person name="Korhonen P.K."/>
            <person name="Cai H."/>
            <person name="Young N.D."/>
            <person name="Nejsum P."/>
            <person name="von Samson-Himmelstjerna G."/>
            <person name="Boag P.R."/>
            <person name="Tan P."/>
            <person name="Li Q."/>
            <person name="Min J."/>
            <person name="Yang Y."/>
            <person name="Wang X."/>
            <person name="Fang X."/>
            <person name="Hall R.S."/>
            <person name="Hofmann A."/>
            <person name="Sternberg P.W."/>
            <person name="Jex A.R."/>
            <person name="Gasser R.B."/>
        </authorList>
    </citation>
    <scope>NUCLEOTIDE SEQUENCE [LARGE SCALE GENOMIC DNA]</scope>
    <source>
        <strain evidence="7">PN_DK_2014</strain>
    </source>
</reference>
<evidence type="ECO:0000256" key="2">
    <source>
        <dbReference type="ARBA" id="ARBA00022729"/>
    </source>
</evidence>
<name>A0A0B2URP8_TOXCA</name>
<keyword evidence="2" id="KW-0732">Signal</keyword>
<dbReference type="STRING" id="6265.A0A0B2URP8"/>
<feature type="non-terminal residue" evidence="7">
    <location>
        <position position="1"/>
    </location>
</feature>
<gene>
    <name evidence="7" type="ORF">Tcan_01333</name>
</gene>
<dbReference type="GO" id="GO:0008061">
    <property type="term" value="F:chitin binding"/>
    <property type="evidence" value="ECO:0007669"/>
    <property type="project" value="UniProtKB-KW"/>
</dbReference>
<organism evidence="7 8">
    <name type="scientific">Toxocara canis</name>
    <name type="common">Canine roundworm</name>
    <dbReference type="NCBI Taxonomy" id="6265"/>
    <lineage>
        <taxon>Eukaryota</taxon>
        <taxon>Metazoa</taxon>
        <taxon>Ecdysozoa</taxon>
        <taxon>Nematoda</taxon>
        <taxon>Chromadorea</taxon>
        <taxon>Rhabditida</taxon>
        <taxon>Spirurina</taxon>
        <taxon>Ascaridomorpha</taxon>
        <taxon>Ascaridoidea</taxon>
        <taxon>Toxocaridae</taxon>
        <taxon>Toxocara</taxon>
    </lineage>
</organism>